<dbReference type="PANTHER" id="PTHR10302:SF27">
    <property type="entry name" value="SINGLE-STRANDED DNA-BINDING PROTEIN"/>
    <property type="match status" value="1"/>
</dbReference>
<dbReference type="InterPro" id="IPR012340">
    <property type="entry name" value="NA-bd_OB-fold"/>
</dbReference>
<dbReference type="Proteomes" id="UP000285266">
    <property type="component" value="Unassembled WGS sequence"/>
</dbReference>
<keyword evidence="1 2" id="KW-0238">DNA-binding</keyword>
<reference evidence="4 5" key="1">
    <citation type="submission" date="2018-07" db="EMBL/GenBank/DDBJ databases">
        <title>The role of parmesan cheese in vectoring bovine microbiota.</title>
        <authorList>
            <person name="Lugli G.A."/>
            <person name="Milani C."/>
        </authorList>
    </citation>
    <scope>NUCLEOTIDE SEQUENCE [LARGE SCALE GENOMIC DNA]</scope>
    <source>
        <strain evidence="4 5">BMONG18</strain>
    </source>
</reference>
<dbReference type="PANTHER" id="PTHR10302">
    <property type="entry name" value="SINGLE-STRANDED DNA-BINDING PROTEIN"/>
    <property type="match status" value="1"/>
</dbReference>
<dbReference type="EMBL" id="QRAJ01000003">
    <property type="protein sequence ID" value="ROT87039.1"/>
    <property type="molecule type" value="Genomic_DNA"/>
</dbReference>
<evidence type="ECO:0000256" key="2">
    <source>
        <dbReference type="PROSITE-ProRule" id="PRU00252"/>
    </source>
</evidence>
<dbReference type="Pfam" id="PF00436">
    <property type="entry name" value="SSB"/>
    <property type="match status" value="1"/>
</dbReference>
<dbReference type="RefSeq" id="WP_123644680.1">
    <property type="nucleotide sequence ID" value="NZ_JAXFWZ010000012.1"/>
</dbReference>
<dbReference type="InterPro" id="IPR011344">
    <property type="entry name" value="ssDNA-bd"/>
</dbReference>
<dbReference type="InterPro" id="IPR000424">
    <property type="entry name" value="Primosome_PriB/ssb"/>
</dbReference>
<dbReference type="GO" id="GO:0006260">
    <property type="term" value="P:DNA replication"/>
    <property type="evidence" value="ECO:0007669"/>
    <property type="project" value="InterPro"/>
</dbReference>
<dbReference type="SUPFAM" id="SSF50249">
    <property type="entry name" value="Nucleic acid-binding proteins"/>
    <property type="match status" value="1"/>
</dbReference>
<proteinExistence type="predicted"/>
<dbReference type="GO" id="GO:0003697">
    <property type="term" value="F:single-stranded DNA binding"/>
    <property type="evidence" value="ECO:0007669"/>
    <property type="project" value="InterPro"/>
</dbReference>
<evidence type="ECO:0000256" key="1">
    <source>
        <dbReference type="ARBA" id="ARBA00023125"/>
    </source>
</evidence>
<feature type="region of interest" description="Disordered" evidence="3">
    <location>
        <begin position="152"/>
        <end position="195"/>
    </location>
</feature>
<protein>
    <submittedName>
        <fullName evidence="4">Single-stranded DNA-binding protein</fullName>
    </submittedName>
</protein>
<comment type="caution">
    <text evidence="4">The sequence shown here is derived from an EMBL/GenBank/DDBJ whole genome shotgun (WGS) entry which is preliminary data.</text>
</comment>
<evidence type="ECO:0000256" key="3">
    <source>
        <dbReference type="SAM" id="MobiDB-lite"/>
    </source>
</evidence>
<feature type="compositionally biased region" description="Low complexity" evidence="3">
    <location>
        <begin position="167"/>
        <end position="182"/>
    </location>
</feature>
<evidence type="ECO:0000313" key="4">
    <source>
        <dbReference type="EMBL" id="ROT87039.1"/>
    </source>
</evidence>
<organism evidence="4 5">
    <name type="scientific">Bifidobacterium mongoliense</name>
    <dbReference type="NCBI Taxonomy" id="518643"/>
    <lineage>
        <taxon>Bacteria</taxon>
        <taxon>Bacillati</taxon>
        <taxon>Actinomycetota</taxon>
        <taxon>Actinomycetes</taxon>
        <taxon>Bifidobacteriales</taxon>
        <taxon>Bifidobacteriaceae</taxon>
        <taxon>Bifidobacterium</taxon>
    </lineage>
</organism>
<dbReference type="AlphaFoldDB" id="A0A423UEC5"/>
<dbReference type="CDD" id="cd04496">
    <property type="entry name" value="SSB_OBF"/>
    <property type="match status" value="1"/>
</dbReference>
<dbReference type="GO" id="GO:0009295">
    <property type="term" value="C:nucleoid"/>
    <property type="evidence" value="ECO:0007669"/>
    <property type="project" value="TreeGrafter"/>
</dbReference>
<dbReference type="PROSITE" id="PS50935">
    <property type="entry name" value="SSB"/>
    <property type="match status" value="1"/>
</dbReference>
<accession>A0A423UEC5</accession>
<name>A0A423UEC5_9BIFI</name>
<sequence length="195" mass="20432">MPQQTTVTITGFVGADPVRFGREGAPPACSFRVGSTRSYFHAASNEWKDHPTTWVTIKAFRSLAEHVLGSLHKGDPVIVTGRLGTESWQQDGNPRSRMVLEAGAVGHDMSFGTSVLNRSRVPAEASGAGWRRADAHQGGMAQDGIARDGIARDGAVQNDREQPSTPPSSAATAGGAGDAVSSLEGKEEGFADAGF</sequence>
<evidence type="ECO:0000313" key="5">
    <source>
        <dbReference type="Proteomes" id="UP000285266"/>
    </source>
</evidence>
<gene>
    <name evidence="4" type="ORF">BMONG18_0649</name>
</gene>
<dbReference type="Gene3D" id="2.40.50.140">
    <property type="entry name" value="Nucleic acid-binding proteins"/>
    <property type="match status" value="1"/>
</dbReference>